<keyword evidence="3" id="KW-1185">Reference proteome</keyword>
<keyword evidence="1" id="KW-0472">Membrane</keyword>
<evidence type="ECO:0000313" key="3">
    <source>
        <dbReference type="Proteomes" id="UP000463470"/>
    </source>
</evidence>
<protein>
    <submittedName>
        <fullName evidence="2">Stage II sporulation protein M</fullName>
    </submittedName>
</protein>
<reference evidence="2 3" key="1">
    <citation type="submission" date="2020-01" db="EMBL/GenBank/DDBJ databases">
        <title>Whole-genome sequence of Heliobacterium undosum DSM 13378.</title>
        <authorList>
            <person name="Kyndt J.A."/>
            <person name="Meyer T.E."/>
        </authorList>
    </citation>
    <scope>NUCLEOTIDE SEQUENCE [LARGE SCALE GENOMIC DNA]</scope>
    <source>
        <strain evidence="2 3">DSM 13378</strain>
    </source>
</reference>
<sequence>MAILFQRGAMGGVGQRHLHAHWGLYALALALIACGTATGALSAKHLPAGQAEEMQSRIFQAFQGIKGGVDYYALLQPAVARNLETLGLILLLGLTVLGIPLIAAFLFFRGFVLGFAAGFLLLSRPVDGWFIILLALAPPSLVLLPALVLSGGMALAFSLWLVRGRPYRVVPLRRALFMYAAAGAGTLVLGAGAGLMDAYITPGLLRLFLL</sequence>
<dbReference type="InterPro" id="IPR002798">
    <property type="entry name" value="SpoIIM-like"/>
</dbReference>
<gene>
    <name evidence="2" type="primary">spoIIM</name>
    <name evidence="2" type="ORF">GTO91_01665</name>
</gene>
<dbReference type="NCBIfam" id="TIGR02831">
    <property type="entry name" value="spo_II_M"/>
    <property type="match status" value="1"/>
</dbReference>
<feature type="transmembrane region" description="Helical" evidence="1">
    <location>
        <begin position="115"/>
        <end position="136"/>
    </location>
</feature>
<feature type="transmembrane region" description="Helical" evidence="1">
    <location>
        <begin position="21"/>
        <end position="41"/>
    </location>
</feature>
<evidence type="ECO:0000256" key="1">
    <source>
        <dbReference type="SAM" id="Phobius"/>
    </source>
</evidence>
<keyword evidence="1" id="KW-1133">Transmembrane helix</keyword>
<comment type="caution">
    <text evidence="2">The sequence shown here is derived from an EMBL/GenBank/DDBJ whole genome shotgun (WGS) entry which is preliminary data.</text>
</comment>
<dbReference type="InterPro" id="IPR014196">
    <property type="entry name" value="SpoIIM"/>
</dbReference>
<dbReference type="RefSeq" id="WP_161253837.1">
    <property type="nucleotide sequence ID" value="NZ_WXEY01000001.1"/>
</dbReference>
<dbReference type="AlphaFoldDB" id="A0A845L1T8"/>
<dbReference type="PROSITE" id="PS51257">
    <property type="entry name" value="PROKAR_LIPOPROTEIN"/>
    <property type="match status" value="1"/>
</dbReference>
<dbReference type="OrthoDB" id="1707382at2"/>
<name>A0A845L1T8_9FIRM</name>
<dbReference type="PIRSF" id="PIRSF038973">
    <property type="entry name" value="SpoIIM"/>
    <property type="match status" value="1"/>
</dbReference>
<keyword evidence="1" id="KW-0812">Transmembrane</keyword>
<feature type="transmembrane region" description="Helical" evidence="1">
    <location>
        <begin position="142"/>
        <end position="163"/>
    </location>
</feature>
<accession>A0A845L1T8</accession>
<dbReference type="Pfam" id="PF01944">
    <property type="entry name" value="SpoIIM"/>
    <property type="match status" value="1"/>
</dbReference>
<dbReference type="EMBL" id="WXEY01000001">
    <property type="protein sequence ID" value="MZP28430.1"/>
    <property type="molecule type" value="Genomic_DNA"/>
</dbReference>
<evidence type="ECO:0000313" key="2">
    <source>
        <dbReference type="EMBL" id="MZP28430.1"/>
    </source>
</evidence>
<feature type="transmembrane region" description="Helical" evidence="1">
    <location>
        <begin position="86"/>
        <end position="108"/>
    </location>
</feature>
<organism evidence="2 3">
    <name type="scientific">Heliomicrobium undosum</name>
    <dbReference type="NCBI Taxonomy" id="121734"/>
    <lineage>
        <taxon>Bacteria</taxon>
        <taxon>Bacillati</taxon>
        <taxon>Bacillota</taxon>
        <taxon>Clostridia</taxon>
        <taxon>Eubacteriales</taxon>
        <taxon>Heliobacteriaceae</taxon>
        <taxon>Heliomicrobium</taxon>
    </lineage>
</organism>
<dbReference type="Proteomes" id="UP000463470">
    <property type="component" value="Unassembled WGS sequence"/>
</dbReference>
<feature type="transmembrane region" description="Helical" evidence="1">
    <location>
        <begin position="175"/>
        <end position="200"/>
    </location>
</feature>
<proteinExistence type="predicted"/>